<dbReference type="Gene3D" id="3.40.50.720">
    <property type="entry name" value="NAD(P)-binding Rossmann-like Domain"/>
    <property type="match status" value="1"/>
</dbReference>
<reference evidence="4" key="2">
    <citation type="journal article" date="2021" name="Syst. Appl. Microbiol.">
        <title>Roseomonas hellenica sp. nov., isolated from roots of wild-growing Alkanna tinctoria.</title>
        <authorList>
            <person name="Rat A."/>
            <person name="Naranjo H.D."/>
            <person name="Lebbe L."/>
            <person name="Cnockaert M."/>
            <person name="Krigas N."/>
            <person name="Grigoriadou K."/>
            <person name="Maloupa E."/>
            <person name="Willems A."/>
        </authorList>
    </citation>
    <scope>NUCLEOTIDE SEQUENCE</scope>
    <source>
        <strain evidence="4">LMG 31228</strain>
    </source>
</reference>
<dbReference type="InterPro" id="IPR020904">
    <property type="entry name" value="Sc_DH/Rdtase_CS"/>
</dbReference>
<protein>
    <submittedName>
        <fullName evidence="4">SDR family oxidoreductase</fullName>
    </submittedName>
</protein>
<dbReference type="RefSeq" id="WP_211845088.1">
    <property type="nucleotide sequence ID" value="NZ_JAAEDL010000003.1"/>
</dbReference>
<reference evidence="4" key="1">
    <citation type="submission" date="2020-01" db="EMBL/GenBank/DDBJ databases">
        <authorList>
            <person name="Rat A."/>
        </authorList>
    </citation>
    <scope>NUCLEOTIDE SEQUENCE</scope>
    <source>
        <strain evidence="4">LMG 31228</strain>
    </source>
</reference>
<evidence type="ECO:0000256" key="1">
    <source>
        <dbReference type="ARBA" id="ARBA00006484"/>
    </source>
</evidence>
<dbReference type="GO" id="GO:0016491">
    <property type="term" value="F:oxidoreductase activity"/>
    <property type="evidence" value="ECO:0007669"/>
    <property type="project" value="UniProtKB-KW"/>
</dbReference>
<keyword evidence="3" id="KW-0520">NAD</keyword>
<evidence type="ECO:0000313" key="5">
    <source>
        <dbReference type="Proteomes" id="UP001138709"/>
    </source>
</evidence>
<proteinExistence type="inferred from homology"/>
<dbReference type="PROSITE" id="PS00061">
    <property type="entry name" value="ADH_SHORT"/>
    <property type="match status" value="1"/>
</dbReference>
<dbReference type="Proteomes" id="UP001138709">
    <property type="component" value="Unassembled WGS sequence"/>
</dbReference>
<evidence type="ECO:0000256" key="2">
    <source>
        <dbReference type="ARBA" id="ARBA00023002"/>
    </source>
</evidence>
<dbReference type="SUPFAM" id="SSF51735">
    <property type="entry name" value="NAD(P)-binding Rossmann-fold domains"/>
    <property type="match status" value="1"/>
</dbReference>
<dbReference type="PRINTS" id="PR00080">
    <property type="entry name" value="SDRFAMILY"/>
</dbReference>
<dbReference type="Pfam" id="PF13561">
    <property type="entry name" value="adh_short_C2"/>
    <property type="match status" value="1"/>
</dbReference>
<dbReference type="AlphaFoldDB" id="A0A9X9X7Q1"/>
<sequence>MTGRLAGKRCFVTAAGQGIGRAAALAMAAEGATVIATDRDAHKVGGLGARGITHLPLDVLDDAAVERAAKEAGPIDVLFNCAGFVHQNTILTCTDEEWDFGFALNVRAMWKVARAVLPGMLDRGRGSVVNMSSACSSVKGAPNRFLYGTTKAAVIGLTKSIATEYVARGIRCNCLCPGTVETPSLHERIAANAAAAGSVEAAQAAFVARQAMGRLATAEEIAALVVYLAGDESAFVTGQAIVIDGGWTL</sequence>
<dbReference type="EMBL" id="JAAEDL010000003">
    <property type="protein sequence ID" value="MBR0679737.1"/>
    <property type="molecule type" value="Genomic_DNA"/>
</dbReference>
<dbReference type="InterPro" id="IPR051122">
    <property type="entry name" value="SDR_DHRS6-like"/>
</dbReference>
<gene>
    <name evidence="4" type="ORF">GXW74_04515</name>
</gene>
<dbReference type="PANTHER" id="PTHR43477:SF4">
    <property type="entry name" value="DEHYDROGENASE_REDUCTASE SDR FAMILY MEMBER 6"/>
    <property type="match status" value="1"/>
</dbReference>
<organism evidence="4 5">
    <name type="scientific">Neoroseomonas eburnea</name>
    <dbReference type="NCBI Taxonomy" id="1346889"/>
    <lineage>
        <taxon>Bacteria</taxon>
        <taxon>Pseudomonadati</taxon>
        <taxon>Pseudomonadota</taxon>
        <taxon>Alphaproteobacteria</taxon>
        <taxon>Acetobacterales</taxon>
        <taxon>Acetobacteraceae</taxon>
        <taxon>Neoroseomonas</taxon>
    </lineage>
</organism>
<dbReference type="InterPro" id="IPR036291">
    <property type="entry name" value="NAD(P)-bd_dom_sf"/>
</dbReference>
<dbReference type="FunFam" id="3.40.50.720:FF:000084">
    <property type="entry name" value="Short-chain dehydrogenase reductase"/>
    <property type="match status" value="1"/>
</dbReference>
<keyword evidence="5" id="KW-1185">Reference proteome</keyword>
<dbReference type="PRINTS" id="PR00081">
    <property type="entry name" value="GDHRDH"/>
</dbReference>
<dbReference type="InterPro" id="IPR002347">
    <property type="entry name" value="SDR_fam"/>
</dbReference>
<name>A0A9X9X7Q1_9PROT</name>
<comment type="caution">
    <text evidence="4">The sequence shown here is derived from an EMBL/GenBank/DDBJ whole genome shotgun (WGS) entry which is preliminary data.</text>
</comment>
<keyword evidence="2" id="KW-0560">Oxidoreductase</keyword>
<comment type="similarity">
    <text evidence="1">Belongs to the short-chain dehydrogenases/reductases (SDR) family.</text>
</comment>
<evidence type="ECO:0000256" key="3">
    <source>
        <dbReference type="ARBA" id="ARBA00023027"/>
    </source>
</evidence>
<dbReference type="PANTHER" id="PTHR43477">
    <property type="entry name" value="DIHYDROANTICAPSIN 7-DEHYDROGENASE"/>
    <property type="match status" value="1"/>
</dbReference>
<evidence type="ECO:0000313" key="4">
    <source>
        <dbReference type="EMBL" id="MBR0679737.1"/>
    </source>
</evidence>
<accession>A0A9X9X7Q1</accession>